<reference evidence="5 6" key="1">
    <citation type="submission" date="2022-10" db="EMBL/GenBank/DDBJ databases">
        <title>WGS assembly of Paspalum vaginatum 540-79.</title>
        <authorList>
            <person name="Sun G."/>
            <person name="Wase N."/>
            <person name="Shu S."/>
            <person name="Jenkins J."/>
            <person name="Zhou B."/>
            <person name="Torres-Rodriguez J."/>
            <person name="Chen C."/>
            <person name="Sandor L."/>
            <person name="Plott C."/>
            <person name="Yoshinga Y."/>
            <person name="Daum C."/>
            <person name="Qi P."/>
            <person name="Barry K."/>
            <person name="Lipzen A."/>
            <person name="Berry L."/>
            <person name="Pedersen C."/>
            <person name="Gottilla T."/>
            <person name="Foltz A."/>
            <person name="Yu H."/>
            <person name="O'Malley R."/>
            <person name="Zhang C."/>
            <person name="Devos K."/>
            <person name="Sigmon B."/>
            <person name="Yu B."/>
            <person name="Obata T."/>
            <person name="Schmutz J."/>
            <person name="Schnable J."/>
        </authorList>
    </citation>
    <scope>NUCLEOTIDE SEQUENCE [LARGE SCALE GENOMIC DNA]</scope>
    <source>
        <strain evidence="6">cv. 540-79</strain>
    </source>
</reference>
<keyword evidence="6" id="KW-1185">Reference proteome</keyword>
<feature type="signal peptide" evidence="3">
    <location>
        <begin position="1"/>
        <end position="32"/>
    </location>
</feature>
<name>A0A9W7X873_9POAL</name>
<evidence type="ECO:0000256" key="3">
    <source>
        <dbReference type="SAM" id="SignalP"/>
    </source>
</evidence>
<dbReference type="GO" id="GO:0016020">
    <property type="term" value="C:membrane"/>
    <property type="evidence" value="ECO:0007669"/>
    <property type="project" value="UniProtKB-SubCell"/>
</dbReference>
<accession>A0A9W7X873</accession>
<evidence type="ECO:0000256" key="2">
    <source>
        <dbReference type="ARBA" id="ARBA00022729"/>
    </source>
</evidence>
<feature type="chain" id="PRO_5040918180" description="Wall-associated receptor kinase galacturonan-binding domain-containing protein" evidence="3">
    <location>
        <begin position="33"/>
        <end position="169"/>
    </location>
</feature>
<protein>
    <recommendedName>
        <fullName evidence="4">Wall-associated receptor kinase galacturonan-binding domain-containing protein</fullName>
    </recommendedName>
</protein>
<comment type="subcellular location">
    <subcellularLocation>
        <location evidence="1">Membrane</location>
        <topology evidence="1">Single-pass membrane protein</topology>
    </subcellularLocation>
</comment>
<gene>
    <name evidence="5" type="ORF">BS78_K172100</name>
</gene>
<keyword evidence="2 3" id="KW-0732">Signal</keyword>
<dbReference type="Proteomes" id="UP001164776">
    <property type="component" value="Unassembled WGS sequence"/>
</dbReference>
<proteinExistence type="predicted"/>
<dbReference type="GO" id="GO:0030247">
    <property type="term" value="F:polysaccharide binding"/>
    <property type="evidence" value="ECO:0007669"/>
    <property type="project" value="InterPro"/>
</dbReference>
<dbReference type="AlphaFoldDB" id="A0A9W7X873"/>
<dbReference type="Pfam" id="PF13947">
    <property type="entry name" value="GUB_WAK_bind"/>
    <property type="match status" value="1"/>
</dbReference>
<dbReference type="InterPro" id="IPR025287">
    <property type="entry name" value="WAK_GUB"/>
</dbReference>
<evidence type="ECO:0000313" key="6">
    <source>
        <dbReference type="Proteomes" id="UP001164776"/>
    </source>
</evidence>
<sequence>MALLQVDVWRHLLVHALVVVISSSQLVTTTTADSSSSSPGNNCPDMCGDVEIPYPFGIGVGCGRPGFTPSNLICYNSSSPPKLYLGNTEVKSISPETGEARVFTFPSWLCYDTVHLLYLRRVGQPFRSVSHLGDEQRVHGHRVQHVGTPEGHQPLRRLCHLLYQYTGRG</sequence>
<evidence type="ECO:0000313" key="5">
    <source>
        <dbReference type="EMBL" id="KAJ1253837.1"/>
    </source>
</evidence>
<dbReference type="OrthoDB" id="4062651at2759"/>
<evidence type="ECO:0000259" key="4">
    <source>
        <dbReference type="Pfam" id="PF13947"/>
    </source>
</evidence>
<dbReference type="PANTHER" id="PTHR33491">
    <property type="entry name" value="OSJNBA0016N04.9 PROTEIN"/>
    <property type="match status" value="1"/>
</dbReference>
<feature type="domain" description="Wall-associated receptor kinase galacturonan-binding" evidence="4">
    <location>
        <begin position="43"/>
        <end position="102"/>
    </location>
</feature>
<evidence type="ECO:0000256" key="1">
    <source>
        <dbReference type="ARBA" id="ARBA00004167"/>
    </source>
</evidence>
<organism evidence="5 6">
    <name type="scientific">Paspalum vaginatum</name>
    <name type="common">seashore paspalum</name>
    <dbReference type="NCBI Taxonomy" id="158149"/>
    <lineage>
        <taxon>Eukaryota</taxon>
        <taxon>Viridiplantae</taxon>
        <taxon>Streptophyta</taxon>
        <taxon>Embryophyta</taxon>
        <taxon>Tracheophyta</taxon>
        <taxon>Spermatophyta</taxon>
        <taxon>Magnoliopsida</taxon>
        <taxon>Liliopsida</taxon>
        <taxon>Poales</taxon>
        <taxon>Poaceae</taxon>
        <taxon>PACMAD clade</taxon>
        <taxon>Panicoideae</taxon>
        <taxon>Andropogonodae</taxon>
        <taxon>Paspaleae</taxon>
        <taxon>Paspalinae</taxon>
        <taxon>Paspalum</taxon>
    </lineage>
</organism>
<comment type="caution">
    <text evidence="5">The sequence shown here is derived from an EMBL/GenBank/DDBJ whole genome shotgun (WGS) entry which is preliminary data.</text>
</comment>
<dbReference type="EMBL" id="MU630598">
    <property type="protein sequence ID" value="KAJ1253837.1"/>
    <property type="molecule type" value="Genomic_DNA"/>
</dbReference>